<dbReference type="InterPro" id="IPR007307">
    <property type="entry name" value="Ltv1"/>
</dbReference>
<reference evidence="5" key="2">
    <citation type="submission" date="2023-11" db="UniProtKB">
        <authorList>
            <consortium name="WormBaseParasite"/>
        </authorList>
    </citation>
    <scope>IDENTIFICATION</scope>
</reference>
<feature type="region of interest" description="Disordered" evidence="3">
    <location>
        <begin position="315"/>
        <end position="338"/>
    </location>
</feature>
<dbReference type="GO" id="GO:0005634">
    <property type="term" value="C:nucleus"/>
    <property type="evidence" value="ECO:0007669"/>
    <property type="project" value="TreeGrafter"/>
</dbReference>
<comment type="similarity">
    <text evidence="1">Belongs to the LTV1 family.</text>
</comment>
<name>A0A183QZN5_9TREM</name>
<evidence type="ECO:0000313" key="5">
    <source>
        <dbReference type="WBParaSite" id="SRDH1_25580.1"/>
    </source>
</evidence>
<evidence type="ECO:0000313" key="4">
    <source>
        <dbReference type="Proteomes" id="UP000050792"/>
    </source>
</evidence>
<accession>A0A183QZN5</accession>
<dbReference type="Proteomes" id="UP000050792">
    <property type="component" value="Unassembled WGS sequence"/>
</dbReference>
<protein>
    <recommendedName>
        <fullName evidence="2">Protein LTV1 homolog</fullName>
    </recommendedName>
</protein>
<dbReference type="GO" id="GO:0000056">
    <property type="term" value="P:ribosomal small subunit export from nucleus"/>
    <property type="evidence" value="ECO:0007669"/>
    <property type="project" value="TreeGrafter"/>
</dbReference>
<dbReference type="PANTHER" id="PTHR21531">
    <property type="entry name" value="LOW-TEMPERATURE VIABILITY PROTEIN LTV1-RELATED"/>
    <property type="match status" value="1"/>
</dbReference>
<dbReference type="GO" id="GO:0030688">
    <property type="term" value="C:preribosome, small subunit precursor"/>
    <property type="evidence" value="ECO:0007669"/>
    <property type="project" value="TreeGrafter"/>
</dbReference>
<feature type="compositionally biased region" description="Basic and acidic residues" evidence="3">
    <location>
        <begin position="124"/>
        <end position="137"/>
    </location>
</feature>
<dbReference type="GO" id="GO:0005829">
    <property type="term" value="C:cytosol"/>
    <property type="evidence" value="ECO:0007669"/>
    <property type="project" value="TreeGrafter"/>
</dbReference>
<evidence type="ECO:0000256" key="1">
    <source>
        <dbReference type="ARBA" id="ARBA00009078"/>
    </source>
</evidence>
<feature type="region of interest" description="Disordered" evidence="3">
    <location>
        <begin position="124"/>
        <end position="146"/>
    </location>
</feature>
<evidence type="ECO:0000256" key="3">
    <source>
        <dbReference type="SAM" id="MobiDB-lite"/>
    </source>
</evidence>
<dbReference type="Pfam" id="PF04180">
    <property type="entry name" value="LTV"/>
    <property type="match status" value="1"/>
</dbReference>
<dbReference type="GO" id="GO:0042274">
    <property type="term" value="P:ribosomal small subunit biogenesis"/>
    <property type="evidence" value="ECO:0007669"/>
    <property type="project" value="InterPro"/>
</dbReference>
<evidence type="ECO:0000256" key="2">
    <source>
        <dbReference type="ARBA" id="ARBA00021561"/>
    </source>
</evidence>
<sequence length="401" mass="45433">MMKKFNRKDFKQCELKPVEKELSKPLPGVPIHFNYGVFFDDGYDYMQHLKSADTKEAYVISVIPEDCASNASSHSDSSRIREPEVDYDEHIISDLNMDSEAESFDTESELEDNFVELAGGHSVKSSEIDSDNAKEPGDTNSLNAKATETDISRVSKDKVALMERFLYGANENSEDITTSSSGQFTKDYGIDDYSDDSTSLNKEFEKLMLRFKSRSSCSQSLVSGTSVMSEGLKYALGRDIAIAKKDVKQDRTDFDDDLKAITIKKSFELNGVDQQEDSGSDSTYDGENLERMTMSCSNSNSNLYVMKQNHLTMPSFSKTKKKSSTKGGSQNNDGIIEFSKPLDPGLLVREKGESMEQKRLRKAAIKEHRQLRRKIRKINQLNFRQEKERQMKNNMQTMIVH</sequence>
<organism evidence="4 5">
    <name type="scientific">Schistosoma rodhaini</name>
    <dbReference type="NCBI Taxonomy" id="6188"/>
    <lineage>
        <taxon>Eukaryota</taxon>
        <taxon>Metazoa</taxon>
        <taxon>Spiralia</taxon>
        <taxon>Lophotrochozoa</taxon>
        <taxon>Platyhelminthes</taxon>
        <taxon>Trematoda</taxon>
        <taxon>Digenea</taxon>
        <taxon>Strigeidida</taxon>
        <taxon>Schistosomatoidea</taxon>
        <taxon>Schistosomatidae</taxon>
        <taxon>Schistosoma</taxon>
    </lineage>
</organism>
<keyword evidence="4" id="KW-1185">Reference proteome</keyword>
<dbReference type="WBParaSite" id="SRDH1_25580.1">
    <property type="protein sequence ID" value="SRDH1_25580.1"/>
    <property type="gene ID" value="SRDH1_25580"/>
</dbReference>
<proteinExistence type="inferred from homology"/>
<dbReference type="AlphaFoldDB" id="A0A183QZN5"/>
<dbReference type="PANTHER" id="PTHR21531:SF0">
    <property type="entry name" value="PROTEIN LTV1 HOMOLOG"/>
    <property type="match status" value="1"/>
</dbReference>
<reference evidence="4" key="1">
    <citation type="submission" date="2022-06" db="EMBL/GenBank/DDBJ databases">
        <authorList>
            <person name="Berger JAMES D."/>
            <person name="Berger JAMES D."/>
        </authorList>
    </citation>
    <scope>NUCLEOTIDE SEQUENCE [LARGE SCALE GENOMIC DNA]</scope>
</reference>